<comment type="caution">
    <text evidence="6">The sequence shown here is derived from an EMBL/GenBank/DDBJ whole genome shotgun (WGS) entry which is preliminary data.</text>
</comment>
<feature type="domain" description="Glycosyl hydrolase family 32 N-terminal" evidence="5">
    <location>
        <begin position="48"/>
        <end position="224"/>
    </location>
</feature>
<dbReference type="InterPro" id="IPR013148">
    <property type="entry name" value="Glyco_hydro_32_N"/>
</dbReference>
<organism evidence="6 7">
    <name type="scientific">Kutzneria buriramensis</name>
    <dbReference type="NCBI Taxonomy" id="1045776"/>
    <lineage>
        <taxon>Bacteria</taxon>
        <taxon>Bacillati</taxon>
        <taxon>Actinomycetota</taxon>
        <taxon>Actinomycetes</taxon>
        <taxon>Pseudonocardiales</taxon>
        <taxon>Pseudonocardiaceae</taxon>
        <taxon>Kutzneria</taxon>
    </lineage>
</organism>
<dbReference type="InterPro" id="IPR050727">
    <property type="entry name" value="GH43_arabinanases"/>
</dbReference>
<evidence type="ECO:0000259" key="5">
    <source>
        <dbReference type="Pfam" id="PF00251"/>
    </source>
</evidence>
<dbReference type="Gene3D" id="2.115.10.20">
    <property type="entry name" value="Glycosyl hydrolase domain, family 43"/>
    <property type="match status" value="2"/>
</dbReference>
<evidence type="ECO:0000256" key="2">
    <source>
        <dbReference type="ARBA" id="ARBA00022801"/>
    </source>
</evidence>
<dbReference type="Proteomes" id="UP000256269">
    <property type="component" value="Unassembled WGS sequence"/>
</dbReference>
<sequence>MKRALLPLVAVLLAAAPVAASAADDPVAWTAAGQFQRIYDPSVGESQQWYVNDHTFVRADDGTWHLFGITHPEPADPDHEIQFAHATAPSPHGPWTKQPMALTVDPGYGETHLWAPHVIHVGATYYMFYAGGGANPADVELNLATSTDLVHWTRSPGGPLFRDGLEARDPMVTRIGDQWVMYYCANASPSGGDPVVAYRTSTDLVHWSARTVALAGGGAMTESPFVVQRDGWWYLFTGPRGSYTGTDVFRSKDPFHFQIGDQAGHIASHAAEVVQDGGQWWVSTAGWGQGGVYLAPLNWQDHPSPWQRTLYAMTPDRSAVMAYDGKTWTKIGGPAGSFYAGGAGLFATNPQTGDLYHYNGSPMNWSRIGGPGRTFAVNDDGVYGLSPDGQGVYHWTGGTNWTQVGGPAGTLYAGSHKLLATNPQSGDVYLYANTPNSWERIGGPATTFAVSDRGIYELTAAGVSQWDDSGWRQIGGPAGAIAAGNNGLLATNPQSGDVFRYDGAAWTRIGGPGTKFAVGDGAVYGLNPGGVFQWTGAGWQGVGGPAADIATGS</sequence>
<dbReference type="RefSeq" id="WP_116178759.1">
    <property type="nucleotide sequence ID" value="NZ_CP144375.1"/>
</dbReference>
<dbReference type="GO" id="GO:0016798">
    <property type="term" value="F:hydrolase activity, acting on glycosyl bonds"/>
    <property type="evidence" value="ECO:0007669"/>
    <property type="project" value="UniProtKB-KW"/>
</dbReference>
<keyword evidence="3" id="KW-0326">Glycosidase</keyword>
<dbReference type="InterPro" id="IPR006624">
    <property type="entry name" value="Beta-propeller_rpt_TECPR"/>
</dbReference>
<feature type="signal peptide" evidence="4">
    <location>
        <begin position="1"/>
        <end position="22"/>
    </location>
</feature>
<dbReference type="SUPFAM" id="SSF75005">
    <property type="entry name" value="Arabinanase/levansucrase/invertase"/>
    <property type="match status" value="1"/>
</dbReference>
<reference evidence="6 7" key="1">
    <citation type="submission" date="2018-08" db="EMBL/GenBank/DDBJ databases">
        <title>Genomic Encyclopedia of Archaeal and Bacterial Type Strains, Phase II (KMG-II): from individual species to whole genera.</title>
        <authorList>
            <person name="Goeker M."/>
        </authorList>
    </citation>
    <scope>NUCLEOTIDE SEQUENCE [LARGE SCALE GENOMIC DNA]</scope>
    <source>
        <strain evidence="6 7">DSM 45791</strain>
    </source>
</reference>
<dbReference type="PANTHER" id="PTHR43301:SF3">
    <property type="entry name" value="ARABINAN ENDO-1,5-ALPHA-L-ARABINOSIDASE A-RELATED"/>
    <property type="match status" value="1"/>
</dbReference>
<keyword evidence="2 6" id="KW-0378">Hydrolase</keyword>
<dbReference type="InterPro" id="IPR023296">
    <property type="entry name" value="Glyco_hydro_beta-prop_sf"/>
</dbReference>
<name>A0A3E0H7L7_9PSEU</name>
<evidence type="ECO:0000256" key="4">
    <source>
        <dbReference type="SAM" id="SignalP"/>
    </source>
</evidence>
<protein>
    <submittedName>
        <fullName evidence="6">Glycosyl hydrolase family 32</fullName>
    </submittedName>
</protein>
<dbReference type="SMART" id="SM00706">
    <property type="entry name" value="TECPR"/>
    <property type="match status" value="4"/>
</dbReference>
<evidence type="ECO:0000256" key="1">
    <source>
        <dbReference type="ARBA" id="ARBA00009902"/>
    </source>
</evidence>
<proteinExistence type="inferred from homology"/>
<dbReference type="EMBL" id="QUNO01000013">
    <property type="protein sequence ID" value="REH39449.1"/>
    <property type="molecule type" value="Genomic_DNA"/>
</dbReference>
<evidence type="ECO:0000313" key="7">
    <source>
        <dbReference type="Proteomes" id="UP000256269"/>
    </source>
</evidence>
<comment type="similarity">
    <text evidence="1">Belongs to the glycosyl hydrolase 32 family.</text>
</comment>
<gene>
    <name evidence="6" type="ORF">BCF44_113304</name>
</gene>
<evidence type="ECO:0000313" key="6">
    <source>
        <dbReference type="EMBL" id="REH39449.1"/>
    </source>
</evidence>
<dbReference type="Pfam" id="PF00251">
    <property type="entry name" value="Glyco_hydro_32N"/>
    <property type="match status" value="1"/>
</dbReference>
<dbReference type="OrthoDB" id="9759709at2"/>
<dbReference type="AlphaFoldDB" id="A0A3E0H7L7"/>
<evidence type="ECO:0000256" key="3">
    <source>
        <dbReference type="ARBA" id="ARBA00023295"/>
    </source>
</evidence>
<dbReference type="PANTHER" id="PTHR43301">
    <property type="entry name" value="ARABINAN ENDO-1,5-ALPHA-L-ARABINOSIDASE"/>
    <property type="match status" value="1"/>
</dbReference>
<keyword evidence="7" id="KW-1185">Reference proteome</keyword>
<accession>A0A3E0H7L7</accession>
<feature type="chain" id="PRO_5017652531" evidence="4">
    <location>
        <begin position="23"/>
        <end position="553"/>
    </location>
</feature>
<keyword evidence="4" id="KW-0732">Signal</keyword>